<keyword evidence="2" id="KW-1185">Reference proteome</keyword>
<proteinExistence type="predicted"/>
<evidence type="ECO:0000313" key="2">
    <source>
        <dbReference type="Proteomes" id="UP000317835"/>
    </source>
</evidence>
<dbReference type="Proteomes" id="UP000317835">
    <property type="component" value="Chromosome"/>
</dbReference>
<gene>
    <name evidence="1" type="ORF">ElP_28820</name>
</gene>
<reference evidence="1 2" key="1">
    <citation type="submission" date="2019-02" db="EMBL/GenBank/DDBJ databases">
        <title>Deep-cultivation of Planctomycetes and their phenomic and genomic characterization uncovers novel biology.</title>
        <authorList>
            <person name="Wiegand S."/>
            <person name="Jogler M."/>
            <person name="Boedeker C."/>
            <person name="Pinto D."/>
            <person name="Vollmers J."/>
            <person name="Rivas-Marin E."/>
            <person name="Kohn T."/>
            <person name="Peeters S.H."/>
            <person name="Heuer A."/>
            <person name="Rast P."/>
            <person name="Oberbeckmann S."/>
            <person name="Bunk B."/>
            <person name="Jeske O."/>
            <person name="Meyerdierks A."/>
            <person name="Storesund J.E."/>
            <person name="Kallscheuer N."/>
            <person name="Luecker S."/>
            <person name="Lage O.M."/>
            <person name="Pohl T."/>
            <person name="Merkel B.J."/>
            <person name="Hornburger P."/>
            <person name="Mueller R.-W."/>
            <person name="Bruemmer F."/>
            <person name="Labrenz M."/>
            <person name="Spormann A.M."/>
            <person name="Op den Camp H."/>
            <person name="Overmann J."/>
            <person name="Amann R."/>
            <person name="Jetten M.S.M."/>
            <person name="Mascher T."/>
            <person name="Medema M.H."/>
            <person name="Devos D.P."/>
            <person name="Kaster A.-K."/>
            <person name="Ovreas L."/>
            <person name="Rohde M."/>
            <person name="Galperin M.Y."/>
            <person name="Jogler C."/>
        </authorList>
    </citation>
    <scope>NUCLEOTIDE SEQUENCE [LARGE SCALE GENOMIC DNA]</scope>
    <source>
        <strain evidence="1 2">ElP</strain>
    </source>
</reference>
<accession>A0A518H2E3</accession>
<protein>
    <submittedName>
        <fullName evidence="1">Uncharacterized protein</fullName>
    </submittedName>
</protein>
<dbReference type="RefSeq" id="WP_145270269.1">
    <property type="nucleotide sequence ID" value="NZ_CP036426.1"/>
</dbReference>
<sequence>MRFNSWFGAFVQTQPMAEGGRLIAAGLLRPVYDGRDVIGVESTAALAGSFERLPEMERLYPLLVEFLACCRFAGFPGFCTGDAGQQLRALGMSEEGLVALRRVAG</sequence>
<organism evidence="1 2">
    <name type="scientific">Tautonia plasticadhaerens</name>
    <dbReference type="NCBI Taxonomy" id="2527974"/>
    <lineage>
        <taxon>Bacteria</taxon>
        <taxon>Pseudomonadati</taxon>
        <taxon>Planctomycetota</taxon>
        <taxon>Planctomycetia</taxon>
        <taxon>Isosphaerales</taxon>
        <taxon>Isosphaeraceae</taxon>
        <taxon>Tautonia</taxon>
    </lineage>
</organism>
<name>A0A518H2E3_9BACT</name>
<dbReference type="AlphaFoldDB" id="A0A518H2E3"/>
<evidence type="ECO:0000313" key="1">
    <source>
        <dbReference type="EMBL" id="QDV34985.1"/>
    </source>
</evidence>
<dbReference type="EMBL" id="CP036426">
    <property type="protein sequence ID" value="QDV34985.1"/>
    <property type="molecule type" value="Genomic_DNA"/>
</dbReference>
<dbReference type="KEGG" id="tpla:ElP_28820"/>